<dbReference type="Pfam" id="PF22486">
    <property type="entry name" value="MATH_2"/>
    <property type="match status" value="1"/>
</dbReference>
<feature type="compositionally biased region" description="Acidic residues" evidence="1">
    <location>
        <begin position="44"/>
        <end position="56"/>
    </location>
</feature>
<dbReference type="PANTHER" id="PTHR10131">
    <property type="entry name" value="TNF RECEPTOR ASSOCIATED FACTOR"/>
    <property type="match status" value="1"/>
</dbReference>
<feature type="compositionally biased region" description="Low complexity" evidence="1">
    <location>
        <begin position="166"/>
        <end position="182"/>
    </location>
</feature>
<dbReference type="InterPro" id="IPR008974">
    <property type="entry name" value="TRAF-like"/>
</dbReference>
<feature type="region of interest" description="Disordered" evidence="1">
    <location>
        <begin position="322"/>
        <end position="350"/>
    </location>
</feature>
<evidence type="ECO:0000256" key="1">
    <source>
        <dbReference type="SAM" id="MobiDB-lite"/>
    </source>
</evidence>
<comment type="caution">
    <text evidence="3">The sequence shown here is derived from an EMBL/GenBank/DDBJ whole genome shotgun (WGS) entry which is preliminary data.</text>
</comment>
<feature type="domain" description="MATH" evidence="2">
    <location>
        <begin position="387"/>
        <end position="532"/>
    </location>
</feature>
<gene>
    <name evidence="3" type="ORF">ElyMa_002600700</name>
</gene>
<dbReference type="Proteomes" id="UP000762676">
    <property type="component" value="Unassembled WGS sequence"/>
</dbReference>
<evidence type="ECO:0000259" key="2">
    <source>
        <dbReference type="PROSITE" id="PS50144"/>
    </source>
</evidence>
<accession>A0AAV4H345</accession>
<keyword evidence="3" id="KW-0675">Receptor</keyword>
<feature type="region of interest" description="Disordered" evidence="1">
    <location>
        <begin position="29"/>
        <end position="60"/>
    </location>
</feature>
<dbReference type="GO" id="GO:0043122">
    <property type="term" value="P:regulation of canonical NF-kappaB signal transduction"/>
    <property type="evidence" value="ECO:0007669"/>
    <property type="project" value="TreeGrafter"/>
</dbReference>
<organism evidence="3 4">
    <name type="scientific">Elysia marginata</name>
    <dbReference type="NCBI Taxonomy" id="1093978"/>
    <lineage>
        <taxon>Eukaryota</taxon>
        <taxon>Metazoa</taxon>
        <taxon>Spiralia</taxon>
        <taxon>Lophotrochozoa</taxon>
        <taxon>Mollusca</taxon>
        <taxon>Gastropoda</taxon>
        <taxon>Heterobranchia</taxon>
        <taxon>Euthyneura</taxon>
        <taxon>Panpulmonata</taxon>
        <taxon>Sacoglossa</taxon>
        <taxon>Placobranchoidea</taxon>
        <taxon>Plakobranchidae</taxon>
        <taxon>Elysia</taxon>
    </lineage>
</organism>
<evidence type="ECO:0000313" key="4">
    <source>
        <dbReference type="Proteomes" id="UP000762676"/>
    </source>
</evidence>
<feature type="compositionally biased region" description="Low complexity" evidence="1">
    <location>
        <begin position="119"/>
        <end position="156"/>
    </location>
</feature>
<dbReference type="SUPFAM" id="SSF49599">
    <property type="entry name" value="TRAF domain-like"/>
    <property type="match status" value="1"/>
</dbReference>
<dbReference type="PROSITE" id="PS50144">
    <property type="entry name" value="MATH"/>
    <property type="match status" value="1"/>
</dbReference>
<name>A0AAV4H345_9GAST</name>
<protein>
    <submittedName>
        <fullName evidence="3">TNF receptor-associated factor 4</fullName>
    </submittedName>
</protein>
<dbReference type="Gene3D" id="2.60.210.10">
    <property type="entry name" value="Apoptosis, Tumor Necrosis Factor Receptor Associated Protein 2, Chain A"/>
    <property type="match status" value="1"/>
</dbReference>
<evidence type="ECO:0000313" key="3">
    <source>
        <dbReference type="EMBL" id="GFR91756.1"/>
    </source>
</evidence>
<reference evidence="3 4" key="1">
    <citation type="journal article" date="2021" name="Elife">
        <title>Chloroplast acquisition without the gene transfer in kleptoplastic sea slugs, Plakobranchus ocellatus.</title>
        <authorList>
            <person name="Maeda T."/>
            <person name="Takahashi S."/>
            <person name="Yoshida T."/>
            <person name="Shimamura S."/>
            <person name="Takaki Y."/>
            <person name="Nagai Y."/>
            <person name="Toyoda A."/>
            <person name="Suzuki Y."/>
            <person name="Arimoto A."/>
            <person name="Ishii H."/>
            <person name="Satoh N."/>
            <person name="Nishiyama T."/>
            <person name="Hasebe M."/>
            <person name="Maruyama T."/>
            <person name="Minagawa J."/>
            <person name="Obokata J."/>
            <person name="Shigenobu S."/>
        </authorList>
    </citation>
    <scope>NUCLEOTIDE SEQUENCE [LARGE SCALE GENOMIC DNA]</scope>
</reference>
<keyword evidence="4" id="KW-1185">Reference proteome</keyword>
<dbReference type="EMBL" id="BMAT01005360">
    <property type="protein sequence ID" value="GFR91756.1"/>
    <property type="molecule type" value="Genomic_DNA"/>
</dbReference>
<dbReference type="PANTHER" id="PTHR10131:SF94">
    <property type="entry name" value="TNF RECEPTOR-ASSOCIATED FACTOR 4"/>
    <property type="match status" value="1"/>
</dbReference>
<dbReference type="AlphaFoldDB" id="A0AAV4H345"/>
<sequence length="539" mass="60360">MARAIHNTDCKSLLCSGDRPSVDETELKRLEADGRDQSQYFSLSDDDGNGDGDDDDTKSVYYDVPSGSVEDLIRAIADLQRQQESLKSLHAEHDKKLEELLRQQPTVNEQFKKIRQNSTRRPSTSTETTNISSQSSHNSNSSSNIISSTNNSSSCSGGDLNKQVDGNGSDKSNNNNGNIYSNTARWNDGVVAPNDQVIHRKPSKGGSRNENDLVEFQRLLFSEQQNQVYVQLEKLYNNFQRLHLPTKTVQTLMEGNMIFATVNSPTLDGLEASGAGGPELPARDYEGNKIVEETRTIRENLELKKMNEELKKEVEEIRKEWKAAAARRTPPPLPPKPDFHAYTSSPRGRPPKLGNIKQQTLQHAFVTGKPTSPMSSPVLPSNIDIREISIQHKIEGYKQKLHQETLHEGRKQVSNSFYTTYGGCRAQLEVFLNGNGTGHNRCMSLFVRVVPGEFDDFIKWPITLHIRATLMNQNRGLPHSVEDHGNQFQFSKPRGSADTESDCWGLVEFVSHKMISQPGFIKDDAIVLRCKITFSSSLS</sequence>
<proteinExistence type="predicted"/>
<feature type="region of interest" description="Disordered" evidence="1">
    <location>
        <begin position="99"/>
        <end position="188"/>
    </location>
</feature>
<dbReference type="InterPro" id="IPR002083">
    <property type="entry name" value="MATH/TRAF_dom"/>
</dbReference>